<evidence type="ECO:0000256" key="2">
    <source>
        <dbReference type="SAM" id="SignalP"/>
    </source>
</evidence>
<dbReference type="PROSITE" id="PS51257">
    <property type="entry name" value="PROKAR_LIPOPROTEIN"/>
    <property type="match status" value="1"/>
</dbReference>
<evidence type="ECO:0000313" key="4">
    <source>
        <dbReference type="EMBL" id="GMA38571.1"/>
    </source>
</evidence>
<comment type="caution">
    <text evidence="4">The sequence shown here is derived from an EMBL/GenBank/DDBJ whole genome shotgun (WGS) entry which is preliminary data.</text>
</comment>
<feature type="region of interest" description="Disordered" evidence="1">
    <location>
        <begin position="26"/>
        <end position="59"/>
    </location>
</feature>
<feature type="compositionally biased region" description="Polar residues" evidence="1">
    <location>
        <begin position="343"/>
        <end position="359"/>
    </location>
</feature>
<organism evidence="4 5">
    <name type="scientific">Mobilicoccus caccae</name>
    <dbReference type="NCBI Taxonomy" id="1859295"/>
    <lineage>
        <taxon>Bacteria</taxon>
        <taxon>Bacillati</taxon>
        <taxon>Actinomycetota</taxon>
        <taxon>Actinomycetes</taxon>
        <taxon>Micrococcales</taxon>
        <taxon>Dermatophilaceae</taxon>
        <taxon>Mobilicoccus</taxon>
    </lineage>
</organism>
<dbReference type="Proteomes" id="UP001157126">
    <property type="component" value="Unassembled WGS sequence"/>
</dbReference>
<protein>
    <recommendedName>
        <fullName evidence="3">Solute-binding protein family 5 domain-containing protein</fullName>
    </recommendedName>
</protein>
<dbReference type="PANTHER" id="PTHR30290">
    <property type="entry name" value="PERIPLASMIC BINDING COMPONENT OF ABC TRANSPORTER"/>
    <property type="match status" value="1"/>
</dbReference>
<feature type="region of interest" description="Disordered" evidence="1">
    <location>
        <begin position="307"/>
        <end position="409"/>
    </location>
</feature>
<evidence type="ECO:0000313" key="5">
    <source>
        <dbReference type="Proteomes" id="UP001157126"/>
    </source>
</evidence>
<sequence>MRIHRTHLTAAALSLALVLTSCASGTDGTDSRAGSGTAPPTQGASSESSLAATNPHPRADLAQGGTVTLPMAAFPTNFNRFHVEGTLAAWRDVTAATDPGLYRYSPEGEVTPRTEYLSAMPQVEDTNGTQVITYDLNPEAVWNDGTPIDWTAFEATWKARRAPIDQGGFNSVPDPAYARIASVEKGATAHQVVVTLREPHHPVTGVFSHLLHPKLGDKDAFNTLMKDDVHAELRSGPFTVSDVDRQTRTIVLEPNQKWWGDKPLLDRVVFQQIEPSTAVPAARGGDVDLADVGNVALRSQVEELQASTCAPGRAFRPASSSSTRRPPPSATSPSARRCGRASTGPSSRRCGSTASTTSRPHPDRRCITRSSPSIRTTCRSASTRPPPHRPSRAPATPTRTEPGPRTGNP</sequence>
<feature type="compositionally biased region" description="Polar residues" evidence="1">
    <location>
        <begin position="368"/>
        <end position="378"/>
    </location>
</feature>
<dbReference type="PANTHER" id="PTHR30290:SF65">
    <property type="entry name" value="MONOACYL PHOSPHATIDYLINOSITOL TETRAMANNOSIDE-BINDING PROTEIN LPQW-RELATED"/>
    <property type="match status" value="1"/>
</dbReference>
<dbReference type="Pfam" id="PF00496">
    <property type="entry name" value="SBP_bac_5"/>
    <property type="match status" value="1"/>
</dbReference>
<dbReference type="InterPro" id="IPR039424">
    <property type="entry name" value="SBP_5"/>
</dbReference>
<feature type="domain" description="Solute-binding protein family 5" evidence="3">
    <location>
        <begin position="127"/>
        <end position="295"/>
    </location>
</feature>
<dbReference type="SUPFAM" id="SSF53850">
    <property type="entry name" value="Periplasmic binding protein-like II"/>
    <property type="match status" value="1"/>
</dbReference>
<dbReference type="Gene3D" id="3.90.76.10">
    <property type="entry name" value="Dipeptide-binding Protein, Domain 1"/>
    <property type="match status" value="1"/>
</dbReference>
<dbReference type="EMBL" id="BSUO01000001">
    <property type="protein sequence ID" value="GMA38571.1"/>
    <property type="molecule type" value="Genomic_DNA"/>
</dbReference>
<evidence type="ECO:0000259" key="3">
    <source>
        <dbReference type="Pfam" id="PF00496"/>
    </source>
</evidence>
<gene>
    <name evidence="4" type="ORF">GCM10025883_06160</name>
</gene>
<dbReference type="InterPro" id="IPR000914">
    <property type="entry name" value="SBP_5_dom"/>
</dbReference>
<feature type="signal peptide" evidence="2">
    <location>
        <begin position="1"/>
        <end position="23"/>
    </location>
</feature>
<evidence type="ECO:0000256" key="1">
    <source>
        <dbReference type="SAM" id="MobiDB-lite"/>
    </source>
</evidence>
<keyword evidence="2" id="KW-0732">Signal</keyword>
<feature type="compositionally biased region" description="Polar residues" evidence="1">
    <location>
        <begin position="26"/>
        <end position="52"/>
    </location>
</feature>
<name>A0ABQ6IMC9_9MICO</name>
<proteinExistence type="predicted"/>
<feature type="compositionally biased region" description="Low complexity" evidence="1">
    <location>
        <begin position="392"/>
        <end position="409"/>
    </location>
</feature>
<feature type="chain" id="PRO_5046660619" description="Solute-binding protein family 5 domain-containing protein" evidence="2">
    <location>
        <begin position="24"/>
        <end position="409"/>
    </location>
</feature>
<keyword evidence="5" id="KW-1185">Reference proteome</keyword>
<dbReference type="Gene3D" id="3.40.190.10">
    <property type="entry name" value="Periplasmic binding protein-like II"/>
    <property type="match status" value="1"/>
</dbReference>
<reference evidence="5" key="1">
    <citation type="journal article" date="2019" name="Int. J. Syst. Evol. Microbiol.">
        <title>The Global Catalogue of Microorganisms (GCM) 10K type strain sequencing project: providing services to taxonomists for standard genome sequencing and annotation.</title>
        <authorList>
            <consortium name="The Broad Institute Genomics Platform"/>
            <consortium name="The Broad Institute Genome Sequencing Center for Infectious Disease"/>
            <person name="Wu L."/>
            <person name="Ma J."/>
        </authorList>
    </citation>
    <scope>NUCLEOTIDE SEQUENCE [LARGE SCALE GENOMIC DNA]</scope>
    <source>
        <strain evidence="5">NBRC 113072</strain>
    </source>
</reference>
<accession>A0ABQ6IMC9</accession>